<evidence type="ECO:0000256" key="1">
    <source>
        <dbReference type="SAM" id="Coils"/>
    </source>
</evidence>
<evidence type="ECO:0000313" key="4">
    <source>
        <dbReference type="EMBL" id="KUL20349.1"/>
    </source>
</evidence>
<keyword evidence="1" id="KW-0175">Coiled coil</keyword>
<evidence type="ECO:0000256" key="2">
    <source>
        <dbReference type="SAM" id="MobiDB-lite"/>
    </source>
</evidence>
<dbReference type="AlphaFoldDB" id="A0A117MJ48"/>
<dbReference type="PANTHER" id="PTHR30121">
    <property type="entry name" value="UNCHARACTERIZED PROTEIN YJGR-RELATED"/>
    <property type="match status" value="1"/>
</dbReference>
<keyword evidence="5" id="KW-1185">Reference proteome</keyword>
<organism evidence="4 5">
    <name type="scientific">Chlorobium limicola</name>
    <dbReference type="NCBI Taxonomy" id="1092"/>
    <lineage>
        <taxon>Bacteria</taxon>
        <taxon>Pseudomonadati</taxon>
        <taxon>Chlorobiota</taxon>
        <taxon>Chlorobiia</taxon>
        <taxon>Chlorobiales</taxon>
        <taxon>Chlorobiaceae</taxon>
        <taxon>Chlorobium/Pelodictyon group</taxon>
        <taxon>Chlorobium</taxon>
    </lineage>
</organism>
<dbReference type="SUPFAM" id="SSF52540">
    <property type="entry name" value="P-loop containing nucleoside triphosphate hydrolases"/>
    <property type="match status" value="1"/>
</dbReference>
<name>A0A117MJ48_CHLLI</name>
<dbReference type="PANTHER" id="PTHR30121:SF6">
    <property type="entry name" value="SLR6007 PROTEIN"/>
    <property type="match status" value="1"/>
</dbReference>
<dbReference type="Pfam" id="PF01935">
    <property type="entry name" value="DUF87"/>
    <property type="match status" value="1"/>
</dbReference>
<dbReference type="InterPro" id="IPR002789">
    <property type="entry name" value="HerA_central"/>
</dbReference>
<sequence length="859" mass="94577">MQAPEERLGSFYLGAEYDLASSKRLEKPVHYDARDLTTHAVCVGMTGSGKTGLCIGLLEEAALDRVPVILIDPKGDMTNLLLQFPELLPENFQPWINEDDARRKGVSPDALAASTAEQWKTGLADWGITPERIRLLGQSADYTIYTPGSDAGIPVSILGSLAAPRLDFEEHAETIRERISGTVNALLGLAGIKADPVRSRESILLSGIFEHFWKKGEDLDLTALITSIQSPPMRQVGVFDVNTFYPEKERFELAMAFNSLIASPSFQSWLSGDPLDIDRMFYTAEGKPRHSIFYLAHLSESERMFFVTLLLENLLTWTRAQSGTSSLRALLYFDEVFGYLPPVAEPSSKRPLLTLLKQARAFGLGCVLVTQNPVDLDYKGLTNTGTWFIGKLQAERDKQRVLEGLKSAIAEAGGSGGSIDYDSIISQLGNRVFLLHNVHEDRPVIFQTRWAMSYLSGPMTRPQIKRLMAPRKAEAERKPPHSPAPVANAVSPPPAASAKKDAAGGDGSDLPYGFTATPPGLDPSVKQFFVPVANDARAALENYARQTGSMPVVSARQLVYEPTVIGSASVAFSDRKRGINENLRLVVAAVASASLSGTASWEGSETLAAGQEHLSGVPDNRAAAFASLPENISTSRNLSAFSRPFADWLYFHSRFQLTVHPGSGLFRRSVESEREFSIRLQQVVREKRDQEVDALEKKFAPQLERIREKIRREERELAQDEAEHQSRKASELVGLGESVLGFFLGRKSTRGIGSAITRRRMTSNAKADIEESHETIAELKNEEETVGADLQALVREISAKWERPEADLTSEELAPRRGDVTVNFVGLGWLPFWRLTIAAPEGLTTVSVPAYELAKTIEK</sequence>
<feature type="region of interest" description="Disordered" evidence="2">
    <location>
        <begin position="470"/>
        <end position="516"/>
    </location>
</feature>
<gene>
    <name evidence="4" type="ORF">ASB62_09370</name>
</gene>
<dbReference type="Proteomes" id="UP000053937">
    <property type="component" value="Unassembled WGS sequence"/>
</dbReference>
<dbReference type="InterPro" id="IPR051162">
    <property type="entry name" value="T4SS_component"/>
</dbReference>
<feature type="coiled-coil region" evidence="1">
    <location>
        <begin position="762"/>
        <end position="796"/>
    </location>
</feature>
<dbReference type="RefSeq" id="WP_059139622.1">
    <property type="nucleotide sequence ID" value="NZ_LMBR01000238.1"/>
</dbReference>
<evidence type="ECO:0000313" key="5">
    <source>
        <dbReference type="Proteomes" id="UP000053937"/>
    </source>
</evidence>
<feature type="domain" description="Helicase HerA central" evidence="3">
    <location>
        <begin position="28"/>
        <end position="85"/>
    </location>
</feature>
<dbReference type="OrthoDB" id="9806951at2"/>
<proteinExistence type="predicted"/>
<dbReference type="Gene3D" id="3.40.50.300">
    <property type="entry name" value="P-loop containing nucleotide triphosphate hydrolases"/>
    <property type="match status" value="2"/>
</dbReference>
<dbReference type="InterPro" id="IPR027417">
    <property type="entry name" value="P-loop_NTPase"/>
</dbReference>
<dbReference type="EMBL" id="LMBR01000238">
    <property type="protein sequence ID" value="KUL20349.1"/>
    <property type="molecule type" value="Genomic_DNA"/>
</dbReference>
<reference evidence="4 5" key="1">
    <citation type="submission" date="2015-10" db="EMBL/GenBank/DDBJ databases">
        <title>Draft Genome Sequence of Chlorobium limicola strain Frasassi Growing under Artificial Lighting in the Frasassi Cave System.</title>
        <authorList>
            <person name="Mansor M."/>
            <person name="Macalady J."/>
        </authorList>
    </citation>
    <scope>NUCLEOTIDE SEQUENCE [LARGE SCALE GENOMIC DNA]</scope>
    <source>
        <strain evidence="4 5">Frasassi</strain>
    </source>
</reference>
<evidence type="ECO:0000259" key="3">
    <source>
        <dbReference type="Pfam" id="PF01935"/>
    </source>
</evidence>
<comment type="caution">
    <text evidence="4">The sequence shown here is derived from an EMBL/GenBank/DDBJ whole genome shotgun (WGS) entry which is preliminary data.</text>
</comment>
<accession>A0A117MJ48</accession>
<protein>
    <recommendedName>
        <fullName evidence="3">Helicase HerA central domain-containing protein</fullName>
    </recommendedName>
</protein>